<evidence type="ECO:0000256" key="1">
    <source>
        <dbReference type="ARBA" id="ARBA00010577"/>
    </source>
</evidence>
<dbReference type="InterPro" id="IPR005648">
    <property type="entry name" value="FlgD"/>
</dbReference>
<keyword evidence="3 5" id="KW-1005">Bacterial flagellum biogenesis</keyword>
<keyword evidence="8" id="KW-0282">Flagellum</keyword>
<evidence type="ECO:0000256" key="4">
    <source>
        <dbReference type="ARBA" id="ARBA00024746"/>
    </source>
</evidence>
<evidence type="ECO:0000259" key="7">
    <source>
        <dbReference type="Pfam" id="PF13861"/>
    </source>
</evidence>
<dbReference type="Pfam" id="PF13860">
    <property type="entry name" value="FlgD_ig"/>
    <property type="match status" value="1"/>
</dbReference>
<dbReference type="InterPro" id="IPR025963">
    <property type="entry name" value="FLgD_Tudor"/>
</dbReference>
<comment type="function">
    <text evidence="4 5">Required for flagellar hook formation. May act as a scaffolding protein.</text>
</comment>
<feature type="domain" description="FlgD/Vpr Ig-like" evidence="6">
    <location>
        <begin position="108"/>
        <end position="182"/>
    </location>
</feature>
<keyword evidence="9" id="KW-1185">Reference proteome</keyword>
<proteinExistence type="inferred from homology"/>
<accession>A0ABV6I9I1</accession>
<dbReference type="Proteomes" id="UP001589844">
    <property type="component" value="Unassembled WGS sequence"/>
</dbReference>
<reference evidence="8 9" key="1">
    <citation type="submission" date="2024-09" db="EMBL/GenBank/DDBJ databases">
        <authorList>
            <person name="Sun Q."/>
            <person name="Mori K."/>
        </authorList>
    </citation>
    <scope>NUCLEOTIDE SEQUENCE [LARGE SCALE GENOMIC DNA]</scope>
    <source>
        <strain evidence="8 9">CCM 8677</strain>
    </source>
</reference>
<evidence type="ECO:0000313" key="8">
    <source>
        <dbReference type="EMBL" id="MFC0348490.1"/>
    </source>
</evidence>
<organism evidence="8 9">
    <name type="scientific">Undibacterium danionis</name>
    <dbReference type="NCBI Taxonomy" id="1812100"/>
    <lineage>
        <taxon>Bacteria</taxon>
        <taxon>Pseudomonadati</taxon>
        <taxon>Pseudomonadota</taxon>
        <taxon>Betaproteobacteria</taxon>
        <taxon>Burkholderiales</taxon>
        <taxon>Oxalobacteraceae</taxon>
        <taxon>Undibacterium</taxon>
    </lineage>
</organism>
<dbReference type="RefSeq" id="WP_390209558.1">
    <property type="nucleotide sequence ID" value="NZ_JBHLXJ010000002.1"/>
</dbReference>
<dbReference type="Pfam" id="PF13861">
    <property type="entry name" value="FLgD_tudor"/>
    <property type="match status" value="1"/>
</dbReference>
<comment type="caution">
    <text evidence="8">The sequence shown here is derived from an EMBL/GenBank/DDBJ whole genome shotgun (WGS) entry which is preliminary data.</text>
</comment>
<feature type="domain" description="FlgD Tudor-like" evidence="7">
    <location>
        <begin position="90"/>
        <end position="222"/>
    </location>
</feature>
<evidence type="ECO:0000256" key="2">
    <source>
        <dbReference type="ARBA" id="ARBA00016013"/>
    </source>
</evidence>
<evidence type="ECO:0000256" key="3">
    <source>
        <dbReference type="ARBA" id="ARBA00022795"/>
    </source>
</evidence>
<dbReference type="Gene3D" id="2.60.40.4070">
    <property type="match status" value="1"/>
</dbReference>
<comment type="similarity">
    <text evidence="1 5">Belongs to the FlgD family.</text>
</comment>
<protein>
    <recommendedName>
        <fullName evidence="2 5">Basal-body rod modification protein FlgD</fullName>
    </recommendedName>
</protein>
<name>A0ABV6I9I1_9BURK</name>
<keyword evidence="8" id="KW-0966">Cell projection</keyword>
<dbReference type="Pfam" id="PF03963">
    <property type="entry name" value="FlgD"/>
    <property type="match status" value="1"/>
</dbReference>
<gene>
    <name evidence="8" type="ORF">ACFFJH_01625</name>
</gene>
<evidence type="ECO:0000259" key="6">
    <source>
        <dbReference type="Pfam" id="PF13860"/>
    </source>
</evidence>
<keyword evidence="8" id="KW-0969">Cilium</keyword>
<dbReference type="EMBL" id="JBHLXJ010000002">
    <property type="protein sequence ID" value="MFC0348490.1"/>
    <property type="molecule type" value="Genomic_DNA"/>
</dbReference>
<dbReference type="InterPro" id="IPR025965">
    <property type="entry name" value="FlgD/Vpr_Ig-like"/>
</dbReference>
<evidence type="ECO:0000256" key="5">
    <source>
        <dbReference type="RuleBase" id="RU362076"/>
    </source>
</evidence>
<dbReference type="Gene3D" id="2.30.30.910">
    <property type="match status" value="1"/>
</dbReference>
<sequence length="225" mass="23670">MSTVNTQTTQTVDPSLLASMNGSRTTKTTAQEAQDRFMTLLVTQMKNQDPLNPLDNAQVTSQLAQLSTVTGIDKLNETMTAMSGSFKSTQSLQAANMIGHGVVVPGTNVELKDGKSVLGFDLPQNADKVRVLIKDQSGAVVKTVDSTSMTSGFNSVVWDGKTDAGGNAANGNYKFEVTASSGETKLTVTPLSFGLVSSVSFGTQGTMLSVLNTGEVAMSDVRQVF</sequence>
<evidence type="ECO:0000313" key="9">
    <source>
        <dbReference type="Proteomes" id="UP001589844"/>
    </source>
</evidence>